<dbReference type="InterPro" id="IPR036388">
    <property type="entry name" value="WH-like_DNA-bd_sf"/>
</dbReference>
<dbReference type="OrthoDB" id="9799747at2"/>
<comment type="caution">
    <text evidence="2">The sequence shown here is derived from an EMBL/GenBank/DDBJ whole genome shotgun (WGS) entry which is preliminary data.</text>
</comment>
<dbReference type="PRINTS" id="PR00598">
    <property type="entry name" value="HTHMARR"/>
</dbReference>
<name>A0A3R9PPI5_9BACT</name>
<organism evidence="2 3">
    <name type="scientific">Edaphobacter aggregans</name>
    <dbReference type="NCBI Taxonomy" id="570835"/>
    <lineage>
        <taxon>Bacteria</taxon>
        <taxon>Pseudomonadati</taxon>
        <taxon>Acidobacteriota</taxon>
        <taxon>Terriglobia</taxon>
        <taxon>Terriglobales</taxon>
        <taxon>Acidobacteriaceae</taxon>
        <taxon>Edaphobacter</taxon>
    </lineage>
</organism>
<proteinExistence type="predicted"/>
<dbReference type="RefSeq" id="WP_125483786.1">
    <property type="nucleotide sequence ID" value="NZ_RSDW01000001.1"/>
</dbReference>
<dbReference type="Pfam" id="PF01047">
    <property type="entry name" value="MarR"/>
    <property type="match status" value="1"/>
</dbReference>
<keyword evidence="2" id="KW-0238">DNA-binding</keyword>
<dbReference type="Gene3D" id="1.10.10.10">
    <property type="entry name" value="Winged helix-like DNA-binding domain superfamily/Winged helix DNA-binding domain"/>
    <property type="match status" value="1"/>
</dbReference>
<dbReference type="EMBL" id="RSDW01000001">
    <property type="protein sequence ID" value="RSL14989.1"/>
    <property type="molecule type" value="Genomic_DNA"/>
</dbReference>
<evidence type="ECO:0000259" key="1">
    <source>
        <dbReference type="PROSITE" id="PS50995"/>
    </source>
</evidence>
<protein>
    <submittedName>
        <fullName evidence="2">DNA-binding MarR family transcriptional regulator</fullName>
    </submittedName>
</protein>
<dbReference type="SMART" id="SM00347">
    <property type="entry name" value="HTH_MARR"/>
    <property type="match status" value="1"/>
</dbReference>
<sequence>MKRSPANPQKVDDSQSITLHGCIATLLRRFKLEPGILAGSAYADLHANDIGLLQVLAEPGDWSVRKIAQALQSPITTISSALDRLEARRVVVRQRRPSDRRTVYIELTSIGLRLAAKLRDVQVENCRLMLLQLAPNERDELLRLVSKIVGR</sequence>
<evidence type="ECO:0000313" key="2">
    <source>
        <dbReference type="EMBL" id="RSL14989.1"/>
    </source>
</evidence>
<dbReference type="InterPro" id="IPR039422">
    <property type="entry name" value="MarR/SlyA-like"/>
</dbReference>
<dbReference type="GO" id="GO:0003677">
    <property type="term" value="F:DNA binding"/>
    <property type="evidence" value="ECO:0007669"/>
    <property type="project" value="UniProtKB-KW"/>
</dbReference>
<keyword evidence="3" id="KW-1185">Reference proteome</keyword>
<dbReference type="InterPro" id="IPR036390">
    <property type="entry name" value="WH_DNA-bd_sf"/>
</dbReference>
<gene>
    <name evidence="2" type="ORF">EDE15_0459</name>
</gene>
<accession>A0A3R9PPI5</accession>
<dbReference type="PROSITE" id="PS50995">
    <property type="entry name" value="HTH_MARR_2"/>
    <property type="match status" value="1"/>
</dbReference>
<dbReference type="SUPFAM" id="SSF46785">
    <property type="entry name" value="Winged helix' DNA-binding domain"/>
    <property type="match status" value="1"/>
</dbReference>
<dbReference type="Proteomes" id="UP000269669">
    <property type="component" value="Unassembled WGS sequence"/>
</dbReference>
<dbReference type="AlphaFoldDB" id="A0A3R9PPI5"/>
<reference evidence="2 3" key="1">
    <citation type="submission" date="2018-12" db="EMBL/GenBank/DDBJ databases">
        <title>Sequencing of bacterial isolates from soil warming experiment in Harvard Forest, Massachusetts, USA.</title>
        <authorList>
            <person name="Deangelis K."/>
        </authorList>
    </citation>
    <scope>NUCLEOTIDE SEQUENCE [LARGE SCALE GENOMIC DNA]</scope>
    <source>
        <strain evidence="2 3">EB153</strain>
    </source>
</reference>
<feature type="domain" description="HTH marR-type" evidence="1">
    <location>
        <begin position="1"/>
        <end position="150"/>
    </location>
</feature>
<dbReference type="InterPro" id="IPR000835">
    <property type="entry name" value="HTH_MarR-typ"/>
</dbReference>
<dbReference type="GO" id="GO:0006950">
    <property type="term" value="P:response to stress"/>
    <property type="evidence" value="ECO:0007669"/>
    <property type="project" value="TreeGrafter"/>
</dbReference>
<dbReference type="PANTHER" id="PTHR33164:SF43">
    <property type="entry name" value="HTH-TYPE TRANSCRIPTIONAL REPRESSOR YETL"/>
    <property type="match status" value="1"/>
</dbReference>
<evidence type="ECO:0000313" key="3">
    <source>
        <dbReference type="Proteomes" id="UP000269669"/>
    </source>
</evidence>
<dbReference type="GO" id="GO:0003700">
    <property type="term" value="F:DNA-binding transcription factor activity"/>
    <property type="evidence" value="ECO:0007669"/>
    <property type="project" value="InterPro"/>
</dbReference>
<dbReference type="PANTHER" id="PTHR33164">
    <property type="entry name" value="TRANSCRIPTIONAL REGULATOR, MARR FAMILY"/>
    <property type="match status" value="1"/>
</dbReference>